<name>A0AB73PGV9_LIMRT</name>
<accession>A0AB73PGV9</accession>
<dbReference type="GO" id="GO:0006355">
    <property type="term" value="P:regulation of DNA-templated transcription"/>
    <property type="evidence" value="ECO:0007669"/>
    <property type="project" value="InterPro"/>
</dbReference>
<dbReference type="GO" id="GO:0003677">
    <property type="term" value="F:DNA binding"/>
    <property type="evidence" value="ECO:0007669"/>
    <property type="project" value="InterPro"/>
</dbReference>
<dbReference type="Pfam" id="PF03869">
    <property type="entry name" value="Arc"/>
    <property type="match status" value="1"/>
</dbReference>
<proteinExistence type="predicted"/>
<dbReference type="InterPro" id="IPR005569">
    <property type="entry name" value="Arc_DNA-bd_dom"/>
</dbReference>
<gene>
    <name evidence="2" type="ORF">CBG15_03795</name>
</gene>
<dbReference type="RefSeq" id="WP_094512287.1">
    <property type="nucleotide sequence ID" value="NZ_CP179918.1"/>
</dbReference>
<reference evidence="2 3" key="2">
    <citation type="submission" date="2017-09" db="EMBL/GenBank/DDBJ databases">
        <title>Tripartite evolution among Lactobacillus johnsonii, Lactobacillus taiwanensis, Lactobacillus reuteri and their rodent host.</title>
        <authorList>
            <person name="Wang T."/>
            <person name="Knowles S."/>
            <person name="Cheng C."/>
        </authorList>
    </citation>
    <scope>NUCLEOTIDE SEQUENCE [LARGE SCALE GENOMIC DNA]</scope>
    <source>
        <strain evidence="2 3">105n</strain>
    </source>
</reference>
<reference evidence="2 3" key="1">
    <citation type="submission" date="2017-05" db="EMBL/GenBank/DDBJ databases">
        <authorList>
            <person name="Lin X.B."/>
            <person name="Stothard P."/>
            <person name="Tasseva G."/>
            <person name="Walter J."/>
        </authorList>
    </citation>
    <scope>NUCLEOTIDE SEQUENCE [LARGE SCALE GENOMIC DNA]</scope>
    <source>
        <strain evidence="2 3">105n</strain>
    </source>
</reference>
<dbReference type="SUPFAM" id="SSF47598">
    <property type="entry name" value="Ribbon-helix-helix"/>
    <property type="match status" value="1"/>
</dbReference>
<evidence type="ECO:0000313" key="3">
    <source>
        <dbReference type="Proteomes" id="UP000216681"/>
    </source>
</evidence>
<sequence>MASKYPMFGLRIPPELMDKLKYIADYNGRSANKEIEQLVIKHVSNFEKNNGPIKNSINND</sequence>
<dbReference type="InterPro" id="IPR013321">
    <property type="entry name" value="Arc_rbn_hlx_hlx"/>
</dbReference>
<evidence type="ECO:0000313" key="2">
    <source>
        <dbReference type="EMBL" id="OYS94486.1"/>
    </source>
</evidence>
<dbReference type="Gene3D" id="1.10.1220.10">
    <property type="entry name" value="Met repressor-like"/>
    <property type="match status" value="1"/>
</dbReference>
<evidence type="ECO:0000259" key="1">
    <source>
        <dbReference type="Pfam" id="PF03869"/>
    </source>
</evidence>
<dbReference type="AlphaFoldDB" id="A0AB73PGV9"/>
<feature type="domain" description="Arc-like DNA binding" evidence="1">
    <location>
        <begin position="2"/>
        <end position="40"/>
    </location>
</feature>
<protein>
    <recommendedName>
        <fullName evidence="1">Arc-like DNA binding domain-containing protein</fullName>
    </recommendedName>
</protein>
<dbReference type="EMBL" id="NGPX01000014">
    <property type="protein sequence ID" value="OYS94486.1"/>
    <property type="molecule type" value="Genomic_DNA"/>
</dbReference>
<dbReference type="InterPro" id="IPR010985">
    <property type="entry name" value="Ribbon_hlx_hlx"/>
</dbReference>
<comment type="caution">
    <text evidence="2">The sequence shown here is derived from an EMBL/GenBank/DDBJ whole genome shotgun (WGS) entry which is preliminary data.</text>
</comment>
<dbReference type="Proteomes" id="UP000216681">
    <property type="component" value="Unassembled WGS sequence"/>
</dbReference>
<organism evidence="2 3">
    <name type="scientific">Limosilactobacillus reuteri</name>
    <name type="common">Lactobacillus reuteri</name>
    <dbReference type="NCBI Taxonomy" id="1598"/>
    <lineage>
        <taxon>Bacteria</taxon>
        <taxon>Bacillati</taxon>
        <taxon>Bacillota</taxon>
        <taxon>Bacilli</taxon>
        <taxon>Lactobacillales</taxon>
        <taxon>Lactobacillaceae</taxon>
        <taxon>Limosilactobacillus</taxon>
    </lineage>
</organism>